<sequence length="236" mass="26854">MPTSETSCTPEEHTVYDVIIWDPLTASSNLALWCPLCAECSGLNRTLKATRWKDGKTTCDQPRRLYGLTNNALLVSRVYVCDQRHQIIAHDPAVLSQVQDVFFIPFLLFHKVGITRELHGFIVSHANAGLTISEIQTLWLQTMYDVYGLRRAAHLSACTANSKLCTSYPEFEQRFQNPGEKVIASCIAGNYFKKEHLYTKRMVYVFANFNYTVTPFYTLNQVTALKVNSSSLWKLL</sequence>
<evidence type="ECO:0000313" key="1">
    <source>
        <dbReference type="EMBL" id="KAJ7380666.1"/>
    </source>
</evidence>
<proteinExistence type="predicted"/>
<accession>A0A9X0CYZ1</accession>
<keyword evidence="2" id="KW-1185">Reference proteome</keyword>
<gene>
    <name evidence="1" type="ORF">OS493_007032</name>
</gene>
<reference evidence="1" key="1">
    <citation type="submission" date="2023-01" db="EMBL/GenBank/DDBJ databases">
        <title>Genome assembly of the deep-sea coral Lophelia pertusa.</title>
        <authorList>
            <person name="Herrera S."/>
            <person name="Cordes E."/>
        </authorList>
    </citation>
    <scope>NUCLEOTIDE SEQUENCE</scope>
    <source>
        <strain evidence="1">USNM1676648</strain>
        <tissue evidence="1">Polyp</tissue>
    </source>
</reference>
<dbReference type="Proteomes" id="UP001163046">
    <property type="component" value="Unassembled WGS sequence"/>
</dbReference>
<protein>
    <submittedName>
        <fullName evidence="1">Uncharacterized protein</fullName>
    </submittedName>
</protein>
<comment type="caution">
    <text evidence="1">The sequence shown here is derived from an EMBL/GenBank/DDBJ whole genome shotgun (WGS) entry which is preliminary data.</text>
</comment>
<organism evidence="1 2">
    <name type="scientific">Desmophyllum pertusum</name>
    <dbReference type="NCBI Taxonomy" id="174260"/>
    <lineage>
        <taxon>Eukaryota</taxon>
        <taxon>Metazoa</taxon>
        <taxon>Cnidaria</taxon>
        <taxon>Anthozoa</taxon>
        <taxon>Hexacorallia</taxon>
        <taxon>Scleractinia</taxon>
        <taxon>Caryophylliina</taxon>
        <taxon>Caryophylliidae</taxon>
        <taxon>Desmophyllum</taxon>
    </lineage>
</organism>
<name>A0A9X0CYZ1_9CNID</name>
<dbReference type="EMBL" id="MU826352">
    <property type="protein sequence ID" value="KAJ7380666.1"/>
    <property type="molecule type" value="Genomic_DNA"/>
</dbReference>
<dbReference type="AlphaFoldDB" id="A0A9X0CYZ1"/>
<dbReference type="OrthoDB" id="5963957at2759"/>
<evidence type="ECO:0000313" key="2">
    <source>
        <dbReference type="Proteomes" id="UP001163046"/>
    </source>
</evidence>